<dbReference type="PROSITE" id="PS50253">
    <property type="entry name" value="COX3"/>
    <property type="match status" value="1"/>
</dbReference>
<dbReference type="Pfam" id="PF00510">
    <property type="entry name" value="COX3"/>
    <property type="match status" value="1"/>
</dbReference>
<evidence type="ECO:0000313" key="10">
    <source>
        <dbReference type="Proteomes" id="UP000319255"/>
    </source>
</evidence>
<dbReference type="GO" id="GO:0004129">
    <property type="term" value="F:cytochrome-c oxidase activity"/>
    <property type="evidence" value="ECO:0007669"/>
    <property type="project" value="InterPro"/>
</dbReference>
<dbReference type="PANTHER" id="PTHR11403">
    <property type="entry name" value="CYTOCHROME C OXIDASE SUBUNIT III"/>
    <property type="match status" value="1"/>
</dbReference>
<dbReference type="PANTHER" id="PTHR11403:SF10">
    <property type="entry name" value="CYTOCHROME C OXIDASE"/>
    <property type="match status" value="1"/>
</dbReference>
<evidence type="ECO:0000256" key="6">
    <source>
        <dbReference type="RuleBase" id="RU003376"/>
    </source>
</evidence>
<keyword evidence="5 7" id="KW-0472">Membrane</keyword>
<proteinExistence type="inferred from homology"/>
<feature type="transmembrane region" description="Helical" evidence="7">
    <location>
        <begin position="198"/>
        <end position="221"/>
    </location>
</feature>
<organism evidence="9 10">
    <name type="scientific">Amaricoccus solimangrovi</name>
    <dbReference type="NCBI Taxonomy" id="2589815"/>
    <lineage>
        <taxon>Bacteria</taxon>
        <taxon>Pseudomonadati</taxon>
        <taxon>Pseudomonadota</taxon>
        <taxon>Alphaproteobacteria</taxon>
        <taxon>Rhodobacterales</taxon>
        <taxon>Paracoccaceae</taxon>
        <taxon>Amaricoccus</taxon>
    </lineage>
</organism>
<dbReference type="InterPro" id="IPR035973">
    <property type="entry name" value="Cyt_c_oxidase_su3-like_sf"/>
</dbReference>
<keyword evidence="3 6" id="KW-0812">Transmembrane</keyword>
<reference evidence="9 10" key="1">
    <citation type="submission" date="2019-06" db="EMBL/GenBank/DDBJ databases">
        <title>A novel bacterium of genus Amaricoccus, isolated from marine sediment.</title>
        <authorList>
            <person name="Huang H."/>
            <person name="Mo K."/>
            <person name="Hu Y."/>
        </authorList>
    </citation>
    <scope>NUCLEOTIDE SEQUENCE [LARGE SCALE GENOMIC DNA]</scope>
    <source>
        <strain evidence="9 10">HB172011</strain>
    </source>
</reference>
<comment type="caution">
    <text evidence="9">The sequence shown here is derived from an EMBL/GenBank/DDBJ whole genome shotgun (WGS) entry which is preliminary data.</text>
</comment>
<comment type="similarity">
    <text evidence="2 6">Belongs to the cytochrome c oxidase subunit 3 family.</text>
</comment>
<evidence type="ECO:0000313" key="9">
    <source>
        <dbReference type="EMBL" id="TPE53237.1"/>
    </source>
</evidence>
<dbReference type="InterPro" id="IPR024791">
    <property type="entry name" value="Cyt_c/ubiquinol_Oxase_su3"/>
</dbReference>
<dbReference type="GO" id="GO:0019646">
    <property type="term" value="P:aerobic electron transport chain"/>
    <property type="evidence" value="ECO:0007669"/>
    <property type="project" value="InterPro"/>
</dbReference>
<evidence type="ECO:0000256" key="1">
    <source>
        <dbReference type="ARBA" id="ARBA00004141"/>
    </source>
</evidence>
<evidence type="ECO:0000256" key="2">
    <source>
        <dbReference type="ARBA" id="ARBA00010581"/>
    </source>
</evidence>
<sequence length="233" mass="25260">MSVILVFLVVVIGFAGWWLAHQRLLSKPWLEVGPDPLGGPRPTGMPTEKIALGIFLAVVGALFALFASAYFMRMEFADWRPIPIPRIVWLNTGVLVLASVALECALAADRQHDRGSLRLSLAAGAVATVTFLGGQLVAWRDLAASGYLVTGNPANSFFYLLTGLHGLHILGGLVALARATPAAWGTGDARGLRLRLELCVAYWHFLLFVWLCLLVLFTGWATGFVNICRGFLT</sequence>
<dbReference type="InterPro" id="IPR000298">
    <property type="entry name" value="Cyt_c_oxidase-like_su3"/>
</dbReference>
<evidence type="ECO:0000256" key="7">
    <source>
        <dbReference type="SAM" id="Phobius"/>
    </source>
</evidence>
<evidence type="ECO:0000256" key="3">
    <source>
        <dbReference type="ARBA" id="ARBA00022692"/>
    </source>
</evidence>
<dbReference type="Proteomes" id="UP000319255">
    <property type="component" value="Unassembled WGS sequence"/>
</dbReference>
<feature type="transmembrane region" description="Helical" evidence="7">
    <location>
        <begin position="50"/>
        <end position="72"/>
    </location>
</feature>
<feature type="domain" description="Heme-copper oxidase subunit III family profile" evidence="8">
    <location>
        <begin position="1"/>
        <end position="222"/>
    </location>
</feature>
<feature type="transmembrane region" description="Helical" evidence="7">
    <location>
        <begin position="119"/>
        <end position="137"/>
    </location>
</feature>
<keyword evidence="4 7" id="KW-1133">Transmembrane helix</keyword>
<gene>
    <name evidence="9" type="ORF">FJM51_04245</name>
</gene>
<evidence type="ECO:0000256" key="5">
    <source>
        <dbReference type="ARBA" id="ARBA00023136"/>
    </source>
</evidence>
<dbReference type="GO" id="GO:0005886">
    <property type="term" value="C:plasma membrane"/>
    <property type="evidence" value="ECO:0007669"/>
    <property type="project" value="UniProtKB-SubCell"/>
</dbReference>
<dbReference type="EMBL" id="VFRP01000002">
    <property type="protein sequence ID" value="TPE53237.1"/>
    <property type="molecule type" value="Genomic_DNA"/>
</dbReference>
<dbReference type="CDD" id="cd02865">
    <property type="entry name" value="Heme_Cu_Oxidase_III_2"/>
    <property type="match status" value="1"/>
</dbReference>
<accession>A0A501WZM8</accession>
<dbReference type="RefSeq" id="WP_140452859.1">
    <property type="nucleotide sequence ID" value="NZ_VFRP01000002.1"/>
</dbReference>
<feature type="transmembrane region" description="Helical" evidence="7">
    <location>
        <begin position="157"/>
        <end position="177"/>
    </location>
</feature>
<evidence type="ECO:0000259" key="8">
    <source>
        <dbReference type="PROSITE" id="PS50253"/>
    </source>
</evidence>
<name>A0A501WZM8_9RHOB</name>
<dbReference type="InterPro" id="IPR013833">
    <property type="entry name" value="Cyt_c_oxidase_su3_a-hlx"/>
</dbReference>
<dbReference type="AlphaFoldDB" id="A0A501WZM8"/>
<comment type="subcellular location">
    <subcellularLocation>
        <location evidence="6">Cell membrane</location>
        <topology evidence="6">Multi-pass membrane protein</topology>
    </subcellularLocation>
    <subcellularLocation>
        <location evidence="1">Membrane</location>
        <topology evidence="1">Multi-pass membrane protein</topology>
    </subcellularLocation>
</comment>
<keyword evidence="10" id="KW-1185">Reference proteome</keyword>
<dbReference type="Gene3D" id="1.20.120.80">
    <property type="entry name" value="Cytochrome c oxidase, subunit III, four-helix bundle"/>
    <property type="match status" value="1"/>
</dbReference>
<dbReference type="OrthoDB" id="9808200at2"/>
<evidence type="ECO:0000256" key="4">
    <source>
        <dbReference type="ARBA" id="ARBA00022989"/>
    </source>
</evidence>
<dbReference type="SUPFAM" id="SSF81452">
    <property type="entry name" value="Cytochrome c oxidase subunit III-like"/>
    <property type="match status" value="1"/>
</dbReference>
<protein>
    <submittedName>
        <fullName evidence="9">Cytochrome-c oxidase</fullName>
    </submittedName>
</protein>